<dbReference type="GO" id="GO:0000302">
    <property type="term" value="P:response to reactive oxygen species"/>
    <property type="evidence" value="ECO:0007669"/>
    <property type="project" value="TreeGrafter"/>
</dbReference>
<feature type="signal peptide" evidence="7">
    <location>
        <begin position="1"/>
        <end position="20"/>
    </location>
</feature>
<keyword evidence="10" id="KW-1185">Reference proteome</keyword>
<dbReference type="AlphaFoldDB" id="A0AAD7NPC0"/>
<dbReference type="GO" id="GO:0004601">
    <property type="term" value="F:peroxidase activity"/>
    <property type="evidence" value="ECO:0007669"/>
    <property type="project" value="UniProtKB-KW"/>
</dbReference>
<evidence type="ECO:0000256" key="6">
    <source>
        <dbReference type="RuleBase" id="RU004241"/>
    </source>
</evidence>
<evidence type="ECO:0000259" key="8">
    <source>
        <dbReference type="PROSITE" id="PS50873"/>
    </source>
</evidence>
<accession>A0AAD7NPC0</accession>
<proteinExistence type="inferred from homology"/>
<reference evidence="9" key="1">
    <citation type="submission" date="2023-03" db="EMBL/GenBank/DDBJ databases">
        <title>Massive genome expansion in bonnet fungi (Mycena s.s.) driven by repeated elements and novel gene families across ecological guilds.</title>
        <authorList>
            <consortium name="Lawrence Berkeley National Laboratory"/>
            <person name="Harder C.B."/>
            <person name="Miyauchi S."/>
            <person name="Viragh M."/>
            <person name="Kuo A."/>
            <person name="Thoen E."/>
            <person name="Andreopoulos B."/>
            <person name="Lu D."/>
            <person name="Skrede I."/>
            <person name="Drula E."/>
            <person name="Henrissat B."/>
            <person name="Morin E."/>
            <person name="Kohler A."/>
            <person name="Barry K."/>
            <person name="LaButti K."/>
            <person name="Morin E."/>
            <person name="Salamov A."/>
            <person name="Lipzen A."/>
            <person name="Mereny Z."/>
            <person name="Hegedus B."/>
            <person name="Baldrian P."/>
            <person name="Stursova M."/>
            <person name="Weitz H."/>
            <person name="Taylor A."/>
            <person name="Grigoriev I.V."/>
            <person name="Nagy L.G."/>
            <person name="Martin F."/>
            <person name="Kauserud H."/>
        </authorList>
    </citation>
    <scope>NUCLEOTIDE SEQUENCE</scope>
    <source>
        <strain evidence="9">CBHHK182m</strain>
    </source>
</reference>
<dbReference type="EC" id="1.11.1.-" evidence="7"/>
<evidence type="ECO:0000256" key="7">
    <source>
        <dbReference type="RuleBase" id="RU363051"/>
    </source>
</evidence>
<dbReference type="PANTHER" id="PTHR31356:SF53">
    <property type="entry name" value="HEME PEROXIDASE"/>
    <property type="match status" value="1"/>
</dbReference>
<dbReference type="GO" id="GO:0046872">
    <property type="term" value="F:metal ion binding"/>
    <property type="evidence" value="ECO:0007669"/>
    <property type="project" value="UniProtKB-UniRule"/>
</dbReference>
<keyword evidence="7" id="KW-0732">Signal</keyword>
<evidence type="ECO:0000256" key="4">
    <source>
        <dbReference type="ARBA" id="ARBA00023002"/>
    </source>
</evidence>
<dbReference type="Gene3D" id="1.10.520.10">
    <property type="match status" value="1"/>
</dbReference>
<evidence type="ECO:0000313" key="10">
    <source>
        <dbReference type="Proteomes" id="UP001215598"/>
    </source>
</evidence>
<sequence>MYHSLWLFLRLVSTAQFVLGAAVFNWPDPLLDTLEDQLYLPGISASSELALDCLARDGSTVAAQWLRLAYHDMANHNSTTGTGGMDASILFEFTRPQDIGVGMFESLSDFAFSSNEYVGLADSIAMGAINAVIDCGGPVIPFRGGRIDATVAGPATVPEPQQDLASHIASFKAQGFNQTEMIMLVACGHSLGGVRKVDFPLIVTENVPTGIQTFALTVGFDNTLVHEYLNSTTENVLVVGSNITTRSDLRIFSSDNNVTMQRLASSTTFNTVCADLIGRMIDTVPSSVTLTDVIEPFNYKVTKTFLFPQNGSLTFLASLRIISSRNARTPTITMFWKERTGSFCPPKGCSVGTSDDTVADSSFLAQLKGVPFFDLFSFNASIDLKTSISHFWFEANDNDGSTPFVVDNNGANYTIHQDVVLYDPLRSDTSNPFSVLVVGVKGPGSNPSVTALTTLSGSDIPFTTSKTSVFTLDPSLPPADGYTFYSSSISHIGQLISSNTIHATINGTAYSRWVPSLDIG</sequence>
<feature type="chain" id="PRO_5041776092" description="Peroxidase" evidence="7">
    <location>
        <begin position="21"/>
        <end position="520"/>
    </location>
</feature>
<evidence type="ECO:0000256" key="5">
    <source>
        <dbReference type="ARBA" id="ARBA00023004"/>
    </source>
</evidence>
<dbReference type="InterPro" id="IPR010255">
    <property type="entry name" value="Haem_peroxidase_sf"/>
</dbReference>
<dbReference type="InterPro" id="IPR002016">
    <property type="entry name" value="Haem_peroxidase"/>
</dbReference>
<keyword evidence="1 7" id="KW-0575">Peroxidase</keyword>
<evidence type="ECO:0000256" key="2">
    <source>
        <dbReference type="ARBA" id="ARBA00022617"/>
    </source>
</evidence>
<dbReference type="EMBL" id="JARKIB010000018">
    <property type="protein sequence ID" value="KAJ7769506.1"/>
    <property type="molecule type" value="Genomic_DNA"/>
</dbReference>
<evidence type="ECO:0000256" key="1">
    <source>
        <dbReference type="ARBA" id="ARBA00022559"/>
    </source>
</evidence>
<dbReference type="GO" id="GO:0020037">
    <property type="term" value="F:heme binding"/>
    <property type="evidence" value="ECO:0007669"/>
    <property type="project" value="UniProtKB-UniRule"/>
</dbReference>
<evidence type="ECO:0000256" key="3">
    <source>
        <dbReference type="ARBA" id="ARBA00022723"/>
    </source>
</evidence>
<dbReference type="GO" id="GO:0042744">
    <property type="term" value="P:hydrogen peroxide catabolic process"/>
    <property type="evidence" value="ECO:0007669"/>
    <property type="project" value="TreeGrafter"/>
</dbReference>
<name>A0AAD7NPC0_9AGAR</name>
<comment type="caution">
    <text evidence="9">The sequence shown here is derived from an EMBL/GenBank/DDBJ whole genome shotgun (WGS) entry which is preliminary data.</text>
</comment>
<dbReference type="InterPro" id="IPR044831">
    <property type="entry name" value="Ccp1-like"/>
</dbReference>
<organism evidence="9 10">
    <name type="scientific">Mycena metata</name>
    <dbReference type="NCBI Taxonomy" id="1033252"/>
    <lineage>
        <taxon>Eukaryota</taxon>
        <taxon>Fungi</taxon>
        <taxon>Dikarya</taxon>
        <taxon>Basidiomycota</taxon>
        <taxon>Agaricomycotina</taxon>
        <taxon>Agaricomycetes</taxon>
        <taxon>Agaricomycetidae</taxon>
        <taxon>Agaricales</taxon>
        <taxon>Marasmiineae</taxon>
        <taxon>Mycenaceae</taxon>
        <taxon>Mycena</taxon>
    </lineage>
</organism>
<dbReference type="PROSITE" id="PS50873">
    <property type="entry name" value="PEROXIDASE_4"/>
    <property type="match status" value="1"/>
</dbReference>
<keyword evidence="5" id="KW-0408">Iron</keyword>
<dbReference type="Pfam" id="PF00141">
    <property type="entry name" value="peroxidase"/>
    <property type="match status" value="1"/>
</dbReference>
<dbReference type="GO" id="GO:0034599">
    <property type="term" value="P:cellular response to oxidative stress"/>
    <property type="evidence" value="ECO:0007669"/>
    <property type="project" value="InterPro"/>
</dbReference>
<evidence type="ECO:0000313" key="9">
    <source>
        <dbReference type="EMBL" id="KAJ7769506.1"/>
    </source>
</evidence>
<keyword evidence="3" id="KW-0479">Metal-binding</keyword>
<protein>
    <recommendedName>
        <fullName evidence="7">Peroxidase</fullName>
        <ecNumber evidence="7">1.11.1.-</ecNumber>
    </recommendedName>
</protein>
<keyword evidence="2" id="KW-0349">Heme</keyword>
<dbReference type="PANTHER" id="PTHR31356">
    <property type="entry name" value="THYLAKOID LUMENAL 29 KDA PROTEIN, CHLOROPLASTIC-RELATED"/>
    <property type="match status" value="1"/>
</dbReference>
<dbReference type="PRINTS" id="PR00458">
    <property type="entry name" value="PEROXIDASE"/>
</dbReference>
<comment type="similarity">
    <text evidence="6">Belongs to the peroxidase family.</text>
</comment>
<gene>
    <name evidence="9" type="ORF">B0H16DRAFT_1779200</name>
</gene>
<feature type="domain" description="Plant heme peroxidase family profile" evidence="8">
    <location>
        <begin position="60"/>
        <end position="192"/>
    </location>
</feature>
<dbReference type="SUPFAM" id="SSF48113">
    <property type="entry name" value="Heme-dependent peroxidases"/>
    <property type="match status" value="1"/>
</dbReference>
<dbReference type="Proteomes" id="UP001215598">
    <property type="component" value="Unassembled WGS sequence"/>
</dbReference>
<keyword evidence="4 7" id="KW-0560">Oxidoreductase</keyword>